<keyword evidence="11" id="KW-0808">Transferase</keyword>
<keyword evidence="3" id="KW-0547">Nucleotide-binding</keyword>
<dbReference type="GO" id="GO:0005524">
    <property type="term" value="F:ATP binding"/>
    <property type="evidence" value="ECO:0007669"/>
    <property type="project" value="InterPro"/>
</dbReference>
<dbReference type="OrthoDB" id="5575062at2759"/>
<sequence>MILSNYLLDIKEMQRKMSKDELADFLRSAHNVPIAAIDRFIVMQNRQAVNVQNPSLLAKNLEHLIGTDHFEERILQLKSSIHTLTEQIEACHGDVSLIEEEREQLLPQVQKWERQDGRKLLFQAQATEKKLRRNLEDHHKHLKDLNKSLEHLKLQVVKAESRLNELFKKQEAERKRLSTLHEEMKHLEKLVTVTLAENVSTIDEKARVTQELARLEGELARKNTAVLPALKGELTDLEVRLSAVQHQKERAATSEDDRFRRFDEAASDLRTCFGGSFFGRIQDVAAAPQEFLTAVNAVLFSSMNLSSSFITEDRHTASQVLEYFKANRIGLASCDILAELPDPRPLSAISLGPHATPLASKVHSFDKFQPIVNKYFGNWVVVSNSLQAVRILESAEARRMKPFNIVTLSGEIFKKVRSGTPAFISERSDVRKRRSRIQYLEARLLDLLEEETSWDPKRESGEVVARVEATKEKLERLNSEAKAVEDESKNLEHEREALQRRQLEANKAVSSAIRDLEKVRLEKSKTEEELADLLAERAMAAEKLARLEQALVCVPEIPPTKRQKPQGDPDTDDRDRVNAPDPAESEDSDTETLADRLTKLAEEEEELANMKRSIDPDALQRDVCCRKTLATTSQRLEKLSLELQSAISQRDSLENQRFEAFVSTMTQVNQQLSSIYRKLTRHGDAYLSYTEDKSVLFADGVSLLVRPDRHKWRNFSTLSGGQQALAALALSFSLQAVFPSPFYFFDEIDGSLDTKNARLIAEYIREQNTAQYIVVSHKPEVYELARTLVGVYQDKQSSASLTVQL</sequence>
<dbReference type="Proteomes" id="UP000054558">
    <property type="component" value="Unassembled WGS sequence"/>
</dbReference>
<evidence type="ECO:0000259" key="10">
    <source>
        <dbReference type="Pfam" id="PF06470"/>
    </source>
</evidence>
<evidence type="ECO:0000256" key="4">
    <source>
        <dbReference type="ARBA" id="ARBA00022840"/>
    </source>
</evidence>
<keyword evidence="12" id="KW-1185">Reference proteome</keyword>
<dbReference type="InterPro" id="IPR003395">
    <property type="entry name" value="RecF/RecN/SMC_N"/>
</dbReference>
<dbReference type="InterPro" id="IPR010935">
    <property type="entry name" value="SMC_hinge"/>
</dbReference>
<dbReference type="GO" id="GO:0051321">
    <property type="term" value="P:meiotic cell cycle"/>
    <property type="evidence" value="ECO:0007669"/>
    <property type="project" value="UniProtKB-KW"/>
</dbReference>
<keyword evidence="5 7" id="KW-0175">Coiled coil</keyword>
<evidence type="ECO:0000256" key="2">
    <source>
        <dbReference type="ARBA" id="ARBA00006005"/>
    </source>
</evidence>
<feature type="coiled-coil region" evidence="7">
    <location>
        <begin position="128"/>
        <end position="225"/>
    </location>
</feature>
<dbReference type="GO" id="GO:0016740">
    <property type="term" value="F:transferase activity"/>
    <property type="evidence" value="ECO:0007669"/>
    <property type="project" value="UniProtKB-KW"/>
</dbReference>
<evidence type="ECO:0000313" key="12">
    <source>
        <dbReference type="Proteomes" id="UP000054558"/>
    </source>
</evidence>
<dbReference type="AlphaFoldDB" id="A0A1Y1IIR7"/>
<dbReference type="GO" id="GO:0007076">
    <property type="term" value="P:mitotic chromosome condensation"/>
    <property type="evidence" value="ECO:0000318"/>
    <property type="project" value="GO_Central"/>
</dbReference>
<feature type="coiled-coil region" evidence="7">
    <location>
        <begin position="593"/>
        <end position="656"/>
    </location>
</feature>
<dbReference type="InterPro" id="IPR036277">
    <property type="entry name" value="SMC_hinge_sf"/>
</dbReference>
<comment type="subcellular location">
    <subcellularLocation>
        <location evidence="1">Nucleus</location>
    </subcellularLocation>
</comment>
<accession>A0A1Y1IIR7</accession>
<feature type="region of interest" description="Disordered" evidence="8">
    <location>
        <begin position="556"/>
        <end position="593"/>
    </location>
</feature>
<keyword evidence="6" id="KW-0539">Nucleus</keyword>
<organism evidence="11 12">
    <name type="scientific">Klebsormidium nitens</name>
    <name type="common">Green alga</name>
    <name type="synonym">Ulothrix nitens</name>
    <dbReference type="NCBI Taxonomy" id="105231"/>
    <lineage>
        <taxon>Eukaryota</taxon>
        <taxon>Viridiplantae</taxon>
        <taxon>Streptophyta</taxon>
        <taxon>Klebsormidiophyceae</taxon>
        <taxon>Klebsormidiales</taxon>
        <taxon>Klebsormidiaceae</taxon>
        <taxon>Klebsormidium</taxon>
    </lineage>
</organism>
<dbReference type="GO" id="GO:0000796">
    <property type="term" value="C:condensin complex"/>
    <property type="evidence" value="ECO:0000318"/>
    <property type="project" value="GO_Central"/>
</dbReference>
<proteinExistence type="inferred from homology"/>
<protein>
    <submittedName>
        <fullName evidence="11">Putative acetylglucosaminyltransferase EXT1</fullName>
    </submittedName>
</protein>
<evidence type="ECO:0000256" key="6">
    <source>
        <dbReference type="ARBA" id="ARBA00023242"/>
    </source>
</evidence>
<dbReference type="Gene3D" id="3.40.50.300">
    <property type="entry name" value="P-loop containing nucleotide triphosphate hydrolases"/>
    <property type="match status" value="1"/>
</dbReference>
<dbReference type="OMA" id="ASAWRIQ"/>
<dbReference type="SUPFAM" id="SSF75553">
    <property type="entry name" value="Smc hinge domain"/>
    <property type="match status" value="1"/>
</dbReference>
<dbReference type="SUPFAM" id="SSF52540">
    <property type="entry name" value="P-loop containing nucleoside triphosphate hydrolases"/>
    <property type="match status" value="1"/>
</dbReference>
<reference evidence="11 12" key="1">
    <citation type="journal article" date="2014" name="Nat. Commun.">
        <title>Klebsormidium flaccidum genome reveals primary factors for plant terrestrial adaptation.</title>
        <authorList>
            <person name="Hori K."/>
            <person name="Maruyama F."/>
            <person name="Fujisawa T."/>
            <person name="Togashi T."/>
            <person name="Yamamoto N."/>
            <person name="Seo M."/>
            <person name="Sato S."/>
            <person name="Yamada T."/>
            <person name="Mori H."/>
            <person name="Tajima N."/>
            <person name="Moriyama T."/>
            <person name="Ikeuchi M."/>
            <person name="Watanabe M."/>
            <person name="Wada H."/>
            <person name="Kobayashi K."/>
            <person name="Saito M."/>
            <person name="Masuda T."/>
            <person name="Sasaki-Sekimoto Y."/>
            <person name="Mashiguchi K."/>
            <person name="Awai K."/>
            <person name="Shimojima M."/>
            <person name="Masuda S."/>
            <person name="Iwai M."/>
            <person name="Nobusawa T."/>
            <person name="Narise T."/>
            <person name="Kondo S."/>
            <person name="Saito H."/>
            <person name="Sato R."/>
            <person name="Murakawa M."/>
            <person name="Ihara Y."/>
            <person name="Oshima-Yamada Y."/>
            <person name="Ohtaka K."/>
            <person name="Satoh M."/>
            <person name="Sonobe K."/>
            <person name="Ishii M."/>
            <person name="Ohtani R."/>
            <person name="Kanamori-Sato M."/>
            <person name="Honoki R."/>
            <person name="Miyazaki D."/>
            <person name="Mochizuki H."/>
            <person name="Umetsu J."/>
            <person name="Higashi K."/>
            <person name="Shibata D."/>
            <person name="Kamiya Y."/>
            <person name="Sato N."/>
            <person name="Nakamura Y."/>
            <person name="Tabata S."/>
            <person name="Ida S."/>
            <person name="Kurokawa K."/>
            <person name="Ohta H."/>
        </authorList>
    </citation>
    <scope>NUCLEOTIDE SEQUENCE [LARGE SCALE GENOMIC DNA]</scope>
    <source>
        <strain evidence="11 12">NIES-2285</strain>
    </source>
</reference>
<dbReference type="PANTHER" id="PTHR18937:SF172">
    <property type="entry name" value="STRUCTURAL MAINTENANCE OF CHROMOSOMES PROTEIN"/>
    <property type="match status" value="1"/>
</dbReference>
<evidence type="ECO:0000313" key="11">
    <source>
        <dbReference type="EMBL" id="GAQ89011.1"/>
    </source>
</evidence>
<evidence type="ECO:0000259" key="9">
    <source>
        <dbReference type="Pfam" id="PF02463"/>
    </source>
</evidence>
<dbReference type="Pfam" id="PF06470">
    <property type="entry name" value="SMC_hinge"/>
    <property type="match status" value="1"/>
</dbReference>
<dbReference type="GO" id="GO:0005634">
    <property type="term" value="C:nucleus"/>
    <property type="evidence" value="ECO:0007669"/>
    <property type="project" value="UniProtKB-SubCell"/>
</dbReference>
<evidence type="ECO:0000256" key="3">
    <source>
        <dbReference type="ARBA" id="ARBA00022741"/>
    </source>
</evidence>
<feature type="coiled-coil region" evidence="7">
    <location>
        <begin position="464"/>
        <end position="550"/>
    </location>
</feature>
<comment type="similarity">
    <text evidence="2">Belongs to the SMC family. SMC4 subfamily.</text>
</comment>
<dbReference type="STRING" id="105231.A0A1Y1IIR7"/>
<dbReference type="Pfam" id="PF02463">
    <property type="entry name" value="SMC_N"/>
    <property type="match status" value="1"/>
</dbReference>
<feature type="compositionally biased region" description="Acidic residues" evidence="8">
    <location>
        <begin position="583"/>
        <end position="592"/>
    </location>
</feature>
<evidence type="ECO:0000256" key="5">
    <source>
        <dbReference type="ARBA" id="ARBA00023054"/>
    </source>
</evidence>
<dbReference type="EMBL" id="DF237428">
    <property type="protein sequence ID" value="GAQ89011.1"/>
    <property type="molecule type" value="Genomic_DNA"/>
</dbReference>
<feature type="domain" description="RecF/RecN/SMC N-terminal" evidence="9">
    <location>
        <begin position="62"/>
        <end position="796"/>
    </location>
</feature>
<evidence type="ECO:0000256" key="7">
    <source>
        <dbReference type="SAM" id="Coils"/>
    </source>
</evidence>
<dbReference type="InterPro" id="IPR027417">
    <property type="entry name" value="P-loop_NTPase"/>
</dbReference>
<feature type="domain" description="SMC hinge" evidence="10">
    <location>
        <begin position="277"/>
        <end position="391"/>
    </location>
</feature>
<evidence type="ECO:0000256" key="8">
    <source>
        <dbReference type="SAM" id="MobiDB-lite"/>
    </source>
</evidence>
<name>A0A1Y1IIR7_KLENI</name>
<gene>
    <name evidence="11" type="ORF">KFL_004790050</name>
</gene>
<keyword evidence="4" id="KW-0067">ATP-binding</keyword>
<evidence type="ECO:0000256" key="1">
    <source>
        <dbReference type="ARBA" id="ARBA00004123"/>
    </source>
</evidence>
<dbReference type="PANTHER" id="PTHR18937">
    <property type="entry name" value="STRUCTURAL MAINTENANCE OF CHROMOSOMES SMC FAMILY MEMBER"/>
    <property type="match status" value="1"/>
</dbReference>